<proteinExistence type="predicted"/>
<evidence type="ECO:0000313" key="1">
    <source>
        <dbReference type="EMBL" id="SNS51539.1"/>
    </source>
</evidence>
<keyword evidence="2" id="KW-1185">Reference proteome</keyword>
<gene>
    <name evidence="1" type="ORF">SAMN05421640_0476</name>
</gene>
<dbReference type="RefSeq" id="WP_089355241.1">
    <property type="nucleotide sequence ID" value="NZ_FZPD01000001.1"/>
</dbReference>
<dbReference type="AlphaFoldDB" id="A0A239F3S6"/>
<name>A0A239F3S6_EKHLU</name>
<reference evidence="1 2" key="1">
    <citation type="submission" date="2017-06" db="EMBL/GenBank/DDBJ databases">
        <authorList>
            <person name="Kim H.J."/>
            <person name="Triplett B.A."/>
        </authorList>
    </citation>
    <scope>NUCLEOTIDE SEQUENCE [LARGE SCALE GENOMIC DNA]</scope>
    <source>
        <strain evidence="1 2">DSM 19307</strain>
    </source>
</reference>
<sequence length="67" mass="7965">MKYTFEGKTKPWNQMEMSLRDEKESQGIDFKAIEQNQPEKGIFLTLDLKEAKDLYNHLGFLIQKLEE</sequence>
<dbReference type="EMBL" id="FZPD01000001">
    <property type="protein sequence ID" value="SNS51539.1"/>
    <property type="molecule type" value="Genomic_DNA"/>
</dbReference>
<accession>A0A239F3S6</accession>
<protein>
    <submittedName>
        <fullName evidence="1">Uncharacterized protein</fullName>
    </submittedName>
</protein>
<evidence type="ECO:0000313" key="2">
    <source>
        <dbReference type="Proteomes" id="UP000198393"/>
    </source>
</evidence>
<dbReference type="Proteomes" id="UP000198393">
    <property type="component" value="Unassembled WGS sequence"/>
</dbReference>
<organism evidence="1 2">
    <name type="scientific">Ekhidna lutea</name>
    <dbReference type="NCBI Taxonomy" id="447679"/>
    <lineage>
        <taxon>Bacteria</taxon>
        <taxon>Pseudomonadati</taxon>
        <taxon>Bacteroidota</taxon>
        <taxon>Cytophagia</taxon>
        <taxon>Cytophagales</taxon>
        <taxon>Reichenbachiellaceae</taxon>
        <taxon>Ekhidna</taxon>
    </lineage>
</organism>